<dbReference type="RefSeq" id="WP_051631942.1">
    <property type="nucleotide sequence ID" value="NZ_AZRA01000061.1"/>
</dbReference>
<organism evidence="1 2">
    <name type="scientific">Sphaerotilus natans subsp. natans DSM 6575</name>
    <dbReference type="NCBI Taxonomy" id="1286631"/>
    <lineage>
        <taxon>Bacteria</taxon>
        <taxon>Pseudomonadati</taxon>
        <taxon>Pseudomonadota</taxon>
        <taxon>Betaproteobacteria</taxon>
        <taxon>Burkholderiales</taxon>
        <taxon>Sphaerotilaceae</taxon>
        <taxon>Sphaerotilus</taxon>
    </lineage>
</organism>
<comment type="caution">
    <text evidence="1">The sequence shown here is derived from an EMBL/GenBank/DDBJ whole genome shotgun (WGS) entry which is preliminary data.</text>
</comment>
<name>A0A059KLR4_9BURK</name>
<protein>
    <submittedName>
        <fullName evidence="1">Uncharacterized protein</fullName>
    </submittedName>
</protein>
<dbReference type="EMBL" id="AZRA01000061">
    <property type="protein sequence ID" value="KDB52013.1"/>
    <property type="molecule type" value="Genomic_DNA"/>
</dbReference>
<evidence type="ECO:0000313" key="2">
    <source>
        <dbReference type="Proteomes" id="UP000026714"/>
    </source>
</evidence>
<evidence type="ECO:0000313" key="1">
    <source>
        <dbReference type="EMBL" id="KDB52013.1"/>
    </source>
</evidence>
<dbReference type="STRING" id="34103.SAMN05421778_101315"/>
<dbReference type="AlphaFoldDB" id="A0A059KLR4"/>
<dbReference type="Proteomes" id="UP000026714">
    <property type="component" value="Unassembled WGS sequence"/>
</dbReference>
<keyword evidence="2" id="KW-1185">Reference proteome</keyword>
<proteinExistence type="predicted"/>
<reference evidence="1 2" key="1">
    <citation type="journal article" date="2014" name="FEMS Microbiol. Ecol.">
        <title>Sphaerotilus natans encrusted with nanoball-shaped Fe(III) oxide minerals formed by nitrate-reducing mixotrophic Fe(II) oxidation.</title>
        <authorList>
            <person name="Park S."/>
            <person name="Kim D.H."/>
            <person name="Lee J.H."/>
            <person name="Hur H.G."/>
        </authorList>
    </citation>
    <scope>NUCLEOTIDE SEQUENCE [LARGE SCALE GENOMIC DNA]</scope>
    <source>
        <strain evidence="1 2">DSM 6575</strain>
    </source>
</reference>
<gene>
    <name evidence="1" type="ORF">X805_23830</name>
</gene>
<sequence>MAQDEITDDDVREMLQHWLGTPENGYLGQRYGNALPEVVHAPMLLAGTMANHQIAKLRRDIPYFDAETVDLYQHDLPPSGRVLVVDVGGRLEIPY</sequence>
<accession>A0A059KLR4</accession>